<dbReference type="PANTHER" id="PTHR12526">
    <property type="entry name" value="GLYCOSYLTRANSFERASE"/>
    <property type="match status" value="1"/>
</dbReference>
<dbReference type="SUPFAM" id="SSF53756">
    <property type="entry name" value="UDP-Glycosyltransferase/glycogen phosphorylase"/>
    <property type="match status" value="1"/>
</dbReference>
<dbReference type="Proteomes" id="UP000239724">
    <property type="component" value="Unassembled WGS sequence"/>
</dbReference>
<keyword evidence="4" id="KW-1185">Reference proteome</keyword>
<evidence type="ECO:0000259" key="1">
    <source>
        <dbReference type="Pfam" id="PF00534"/>
    </source>
</evidence>
<dbReference type="CDD" id="cd03811">
    <property type="entry name" value="GT4_GT28_WabH-like"/>
    <property type="match status" value="1"/>
</dbReference>
<organism evidence="3 4">
    <name type="scientific">Rhodopila globiformis</name>
    <name type="common">Rhodopseudomonas globiformis</name>
    <dbReference type="NCBI Taxonomy" id="1071"/>
    <lineage>
        <taxon>Bacteria</taxon>
        <taxon>Pseudomonadati</taxon>
        <taxon>Pseudomonadota</taxon>
        <taxon>Alphaproteobacteria</taxon>
        <taxon>Acetobacterales</taxon>
        <taxon>Acetobacteraceae</taxon>
        <taxon>Rhodopila</taxon>
    </lineage>
</organism>
<dbReference type="InterPro" id="IPR001296">
    <property type="entry name" value="Glyco_trans_1"/>
</dbReference>
<feature type="domain" description="Glycosyl transferase family 1" evidence="1">
    <location>
        <begin position="219"/>
        <end position="361"/>
    </location>
</feature>
<dbReference type="EMBL" id="NHRY01000277">
    <property type="protein sequence ID" value="PPQ25761.1"/>
    <property type="molecule type" value="Genomic_DNA"/>
</dbReference>
<accession>A0A2S6MTS2</accession>
<sequence>MSGWVLTSADKTLAGISPVVPGAPRAISVAIYMHDLSGGGVERQSLIIAEEFRQRGADITLVVHRLRGPLLCQLPAGLRVIDLASPRTLHDVPRLARFLRAEQPDILLANVDLNNVAALLAKAFAFSRTRIVICQHNPIAAGPFLGTDWTYRYVGTAYRLLRPLIERAVAVSAGVANDLVTVGAIPRERVVTINNPVIGPDFRARCEEPLEHRWFGQPGHPVFVTAGRLVALKDHETMLQALAIHRRSCDSRLIILGTGPMETALKCLVDRLGLGAVVDFQGFHGNVLPFFRQADAFLLSSLYEGFGNVIVEALGCGTPVISTRCEHGPAEILDDGRFGVLVEPHNPETMAAAMNQVATLRERFPAEFLRQRAFDYSYAACASRYVALFSALAPNRAWAA</sequence>
<dbReference type="Pfam" id="PF13439">
    <property type="entry name" value="Glyco_transf_4"/>
    <property type="match status" value="1"/>
</dbReference>
<dbReference type="AlphaFoldDB" id="A0A2S6MTS2"/>
<comment type="caution">
    <text evidence="3">The sequence shown here is derived from an EMBL/GenBank/DDBJ whole genome shotgun (WGS) entry which is preliminary data.</text>
</comment>
<dbReference type="InterPro" id="IPR028098">
    <property type="entry name" value="Glyco_trans_4-like_N"/>
</dbReference>
<reference evidence="3 4" key="1">
    <citation type="journal article" date="2018" name="Arch. Microbiol.">
        <title>New insights into the metabolic potential of the phototrophic purple bacterium Rhodopila globiformis DSM 161(T) from its draft genome sequence and evidence for a vanadium-dependent nitrogenase.</title>
        <authorList>
            <person name="Imhoff J.F."/>
            <person name="Rahn T."/>
            <person name="Kunzel S."/>
            <person name="Neulinger S.C."/>
        </authorList>
    </citation>
    <scope>NUCLEOTIDE SEQUENCE [LARGE SCALE GENOMIC DNA]</scope>
    <source>
        <strain evidence="3 4">DSM 161</strain>
    </source>
</reference>
<name>A0A2S6MTS2_RHOGL</name>
<gene>
    <name evidence="3" type="ORF">CCS01_31815</name>
</gene>
<dbReference type="Gene3D" id="3.40.50.2000">
    <property type="entry name" value="Glycogen Phosphorylase B"/>
    <property type="match status" value="2"/>
</dbReference>
<evidence type="ECO:0000313" key="4">
    <source>
        <dbReference type="Proteomes" id="UP000239724"/>
    </source>
</evidence>
<evidence type="ECO:0008006" key="5">
    <source>
        <dbReference type="Google" id="ProtNLM"/>
    </source>
</evidence>
<dbReference type="RefSeq" id="WP_104523357.1">
    <property type="nucleotide sequence ID" value="NZ_NHRY01000277.1"/>
</dbReference>
<evidence type="ECO:0000313" key="3">
    <source>
        <dbReference type="EMBL" id="PPQ25761.1"/>
    </source>
</evidence>
<evidence type="ECO:0000259" key="2">
    <source>
        <dbReference type="Pfam" id="PF13439"/>
    </source>
</evidence>
<proteinExistence type="predicted"/>
<protein>
    <recommendedName>
        <fullName evidence="5">Glycosyl transferase</fullName>
    </recommendedName>
</protein>
<dbReference type="OrthoDB" id="9802525at2"/>
<dbReference type="GO" id="GO:0016757">
    <property type="term" value="F:glycosyltransferase activity"/>
    <property type="evidence" value="ECO:0007669"/>
    <property type="project" value="InterPro"/>
</dbReference>
<dbReference type="Pfam" id="PF00534">
    <property type="entry name" value="Glycos_transf_1"/>
    <property type="match status" value="1"/>
</dbReference>
<feature type="domain" description="Glycosyltransferase subfamily 4-like N-terminal" evidence="2">
    <location>
        <begin position="39"/>
        <end position="197"/>
    </location>
</feature>